<dbReference type="Pfam" id="PF00001">
    <property type="entry name" value="7tm_1"/>
    <property type="match status" value="1"/>
</dbReference>
<evidence type="ECO:0000256" key="2">
    <source>
        <dbReference type="ARBA" id="ARBA00010663"/>
    </source>
</evidence>
<keyword evidence="9" id="KW-0325">Glycoprotein</keyword>
<evidence type="ECO:0000256" key="9">
    <source>
        <dbReference type="ARBA" id="ARBA00023180"/>
    </source>
</evidence>
<dbReference type="PANTHER" id="PTHR24248">
    <property type="entry name" value="ADRENERGIC RECEPTOR-RELATED G-PROTEIN COUPLED RECEPTOR"/>
    <property type="match status" value="1"/>
</dbReference>
<keyword evidence="15" id="KW-1185">Reference proteome</keyword>
<feature type="transmembrane region" description="Helical" evidence="12">
    <location>
        <begin position="159"/>
        <end position="181"/>
    </location>
</feature>
<dbReference type="PRINTS" id="PR00237">
    <property type="entry name" value="GPCRRHODOPSN"/>
</dbReference>
<evidence type="ECO:0000256" key="6">
    <source>
        <dbReference type="ARBA" id="ARBA00023040"/>
    </source>
</evidence>
<evidence type="ECO:0000256" key="8">
    <source>
        <dbReference type="ARBA" id="ARBA00023170"/>
    </source>
</evidence>
<evidence type="ECO:0000256" key="12">
    <source>
        <dbReference type="SAM" id="Phobius"/>
    </source>
</evidence>
<keyword evidence="6" id="KW-0297">G-protein coupled receptor</keyword>
<dbReference type="STRING" id="126957.T1J563"/>
<dbReference type="InterPro" id="IPR017452">
    <property type="entry name" value="GPCR_Rhodpsn_7TM"/>
</dbReference>
<reference evidence="14" key="2">
    <citation type="submission" date="2015-02" db="UniProtKB">
        <authorList>
            <consortium name="EnsemblMetazoa"/>
        </authorList>
    </citation>
    <scope>IDENTIFICATION</scope>
</reference>
<keyword evidence="4 12" id="KW-0812">Transmembrane</keyword>
<dbReference type="FunFam" id="1.20.1070.10:FF:000367">
    <property type="entry name" value="Serotonin receptor 5-HT2 subtype"/>
    <property type="match status" value="1"/>
</dbReference>
<dbReference type="GO" id="GO:0005886">
    <property type="term" value="C:plasma membrane"/>
    <property type="evidence" value="ECO:0007669"/>
    <property type="project" value="UniProtKB-SubCell"/>
</dbReference>
<keyword evidence="8" id="KW-0675">Receptor</keyword>
<dbReference type="EMBL" id="JH431851">
    <property type="status" value="NOT_ANNOTATED_CDS"/>
    <property type="molecule type" value="Genomic_DNA"/>
</dbReference>
<dbReference type="AlphaFoldDB" id="T1J563"/>
<evidence type="ECO:0000313" key="15">
    <source>
        <dbReference type="Proteomes" id="UP000014500"/>
    </source>
</evidence>
<evidence type="ECO:0000259" key="13">
    <source>
        <dbReference type="PROSITE" id="PS50262"/>
    </source>
</evidence>
<evidence type="ECO:0000256" key="1">
    <source>
        <dbReference type="ARBA" id="ARBA00004651"/>
    </source>
</evidence>
<feature type="compositionally biased region" description="Polar residues" evidence="11">
    <location>
        <begin position="67"/>
        <end position="81"/>
    </location>
</feature>
<dbReference type="HOGENOM" id="CLU_941113_0_0_1"/>
<organism evidence="14 15">
    <name type="scientific">Strigamia maritima</name>
    <name type="common">European centipede</name>
    <name type="synonym">Geophilus maritimus</name>
    <dbReference type="NCBI Taxonomy" id="126957"/>
    <lineage>
        <taxon>Eukaryota</taxon>
        <taxon>Metazoa</taxon>
        <taxon>Ecdysozoa</taxon>
        <taxon>Arthropoda</taxon>
        <taxon>Myriapoda</taxon>
        <taxon>Chilopoda</taxon>
        <taxon>Pleurostigmophora</taxon>
        <taxon>Geophilomorpha</taxon>
        <taxon>Linotaeniidae</taxon>
        <taxon>Strigamia</taxon>
    </lineage>
</organism>
<sequence length="296" mass="32151">MHTVQLLRQQAKFGDDEHTRRLHLPASAIASANASASCSRGSSRPSKFRSSTSSSSGSTSWGQHTSARGTNTVSRGGSANNGHAAFGQHRKNVCDRGVQTEPSRTHSAPQHERPARFQLIASTSSLHFKFLPQRGRSHNRSIKNTAPVSVATEQKASKVLGLVFFTFVVCWTPFFILNVIFAACPSCPVSDRIVSTCLWLGYVSSTINPIIYTIFNRTFKQAFVRLLTCRCVGKRRRRWGPGIGGVGTGLLGGRHYSASEGLASAPIKIIGCLRSPTFPPPNVTNYDQQDAAMSEC</sequence>
<accession>T1J563</accession>
<keyword evidence="3" id="KW-1003">Cell membrane</keyword>
<keyword evidence="5 12" id="KW-1133">Transmembrane helix</keyword>
<dbReference type="PROSITE" id="PS50262">
    <property type="entry name" value="G_PROTEIN_RECEP_F1_2"/>
    <property type="match status" value="1"/>
</dbReference>
<feature type="compositionally biased region" description="Low complexity" evidence="11">
    <location>
        <begin position="31"/>
        <end position="66"/>
    </location>
</feature>
<keyword evidence="10" id="KW-0807">Transducer</keyword>
<dbReference type="InterPro" id="IPR000276">
    <property type="entry name" value="GPCR_Rhodpsn"/>
</dbReference>
<keyword evidence="7 12" id="KW-0472">Membrane</keyword>
<evidence type="ECO:0000256" key="3">
    <source>
        <dbReference type="ARBA" id="ARBA00022475"/>
    </source>
</evidence>
<dbReference type="Proteomes" id="UP000014500">
    <property type="component" value="Unassembled WGS sequence"/>
</dbReference>
<evidence type="ECO:0000256" key="5">
    <source>
        <dbReference type="ARBA" id="ARBA00022989"/>
    </source>
</evidence>
<dbReference type="eggNOG" id="KOG3656">
    <property type="taxonomic scope" value="Eukaryota"/>
</dbReference>
<evidence type="ECO:0000256" key="10">
    <source>
        <dbReference type="ARBA" id="ARBA00023224"/>
    </source>
</evidence>
<feature type="domain" description="G-protein coupled receptors family 1 profile" evidence="13">
    <location>
        <begin position="153"/>
        <end position="212"/>
    </location>
</feature>
<feature type="region of interest" description="Disordered" evidence="11">
    <location>
        <begin position="31"/>
        <end position="90"/>
    </location>
</feature>
<comment type="subcellular location">
    <subcellularLocation>
        <location evidence="1">Cell membrane</location>
        <topology evidence="1">Multi-pass membrane protein</topology>
    </subcellularLocation>
</comment>
<reference evidence="15" key="1">
    <citation type="submission" date="2011-05" db="EMBL/GenBank/DDBJ databases">
        <authorList>
            <person name="Richards S.R."/>
            <person name="Qu J."/>
            <person name="Jiang H."/>
            <person name="Jhangiani S.N."/>
            <person name="Agravi P."/>
            <person name="Goodspeed R."/>
            <person name="Gross S."/>
            <person name="Mandapat C."/>
            <person name="Jackson L."/>
            <person name="Mathew T."/>
            <person name="Pu L."/>
            <person name="Thornton R."/>
            <person name="Saada N."/>
            <person name="Wilczek-Boney K.B."/>
            <person name="Lee S."/>
            <person name="Kovar C."/>
            <person name="Wu Y."/>
            <person name="Scherer S.E."/>
            <person name="Worley K.C."/>
            <person name="Muzny D.M."/>
            <person name="Gibbs R."/>
        </authorList>
    </citation>
    <scope>NUCLEOTIDE SEQUENCE</scope>
    <source>
        <strain evidence="15">Brora</strain>
    </source>
</reference>
<evidence type="ECO:0000256" key="7">
    <source>
        <dbReference type="ARBA" id="ARBA00023136"/>
    </source>
</evidence>
<dbReference type="GO" id="GO:0004930">
    <property type="term" value="F:G protein-coupled receptor activity"/>
    <property type="evidence" value="ECO:0007669"/>
    <property type="project" value="UniProtKB-KW"/>
</dbReference>
<dbReference type="PhylomeDB" id="T1J563"/>
<protein>
    <recommendedName>
        <fullName evidence="13">G-protein coupled receptors family 1 profile domain-containing protein</fullName>
    </recommendedName>
</protein>
<proteinExistence type="inferred from homology"/>
<comment type="similarity">
    <text evidence="2">Belongs to the G-protein coupled receptor 1 family.</text>
</comment>
<evidence type="ECO:0000313" key="14">
    <source>
        <dbReference type="EnsemblMetazoa" id="SMAR008761-PA"/>
    </source>
</evidence>
<dbReference type="SUPFAM" id="SSF81321">
    <property type="entry name" value="Family A G protein-coupled receptor-like"/>
    <property type="match status" value="1"/>
</dbReference>
<feature type="transmembrane region" description="Helical" evidence="12">
    <location>
        <begin position="193"/>
        <end position="215"/>
    </location>
</feature>
<evidence type="ECO:0000256" key="4">
    <source>
        <dbReference type="ARBA" id="ARBA00022692"/>
    </source>
</evidence>
<dbReference type="Gene3D" id="1.20.1070.10">
    <property type="entry name" value="Rhodopsin 7-helix transmembrane proteins"/>
    <property type="match status" value="1"/>
</dbReference>
<dbReference type="PANTHER" id="PTHR24248:SF174">
    <property type="entry name" value="TYRAMINE_OCTOPAMINE RECEPTOR"/>
    <property type="match status" value="1"/>
</dbReference>
<evidence type="ECO:0000256" key="11">
    <source>
        <dbReference type="SAM" id="MobiDB-lite"/>
    </source>
</evidence>
<dbReference type="EnsemblMetazoa" id="SMAR008761-RA">
    <property type="protein sequence ID" value="SMAR008761-PA"/>
    <property type="gene ID" value="SMAR008761"/>
</dbReference>
<name>T1J563_STRMM</name>